<name>K0SNR3_THAOC</name>
<dbReference type="EMBL" id="AGNL01018765">
    <property type="protein sequence ID" value="EJK62581.1"/>
    <property type="molecule type" value="Genomic_DNA"/>
</dbReference>
<protein>
    <submittedName>
        <fullName evidence="2">Uncharacterized protein</fullName>
    </submittedName>
</protein>
<organism evidence="2 3">
    <name type="scientific">Thalassiosira oceanica</name>
    <name type="common">Marine diatom</name>
    <dbReference type="NCBI Taxonomy" id="159749"/>
    <lineage>
        <taxon>Eukaryota</taxon>
        <taxon>Sar</taxon>
        <taxon>Stramenopiles</taxon>
        <taxon>Ochrophyta</taxon>
        <taxon>Bacillariophyta</taxon>
        <taxon>Coscinodiscophyceae</taxon>
        <taxon>Thalassiosirophycidae</taxon>
        <taxon>Thalassiosirales</taxon>
        <taxon>Thalassiosiraceae</taxon>
        <taxon>Thalassiosira</taxon>
    </lineage>
</organism>
<evidence type="ECO:0000256" key="1">
    <source>
        <dbReference type="SAM" id="MobiDB-lite"/>
    </source>
</evidence>
<sequence>MKAANKHWDEKKMEKMKERRCPARPEARSAERHSRGKKRNPAGRSRGNGVAGVALRGAGKVLHTGKRRRQKQNRDRIGRKERGPLTLRVGARATESRQEWKAVRCGFHTSGLFGRR</sequence>
<accession>K0SNR3</accession>
<reference evidence="2 3" key="1">
    <citation type="journal article" date="2012" name="Genome Biol.">
        <title>Genome and low-iron response of an oceanic diatom adapted to chronic iron limitation.</title>
        <authorList>
            <person name="Lommer M."/>
            <person name="Specht M."/>
            <person name="Roy A.S."/>
            <person name="Kraemer L."/>
            <person name="Andreson R."/>
            <person name="Gutowska M.A."/>
            <person name="Wolf J."/>
            <person name="Bergner S.V."/>
            <person name="Schilhabel M.B."/>
            <person name="Klostermeier U.C."/>
            <person name="Beiko R.G."/>
            <person name="Rosenstiel P."/>
            <person name="Hippler M."/>
            <person name="Laroche J."/>
        </authorList>
    </citation>
    <scope>NUCLEOTIDE SEQUENCE [LARGE SCALE GENOMIC DNA]</scope>
    <source>
        <strain evidence="2 3">CCMP1005</strain>
    </source>
</reference>
<feature type="compositionally biased region" description="Basic and acidic residues" evidence="1">
    <location>
        <begin position="1"/>
        <end position="33"/>
    </location>
</feature>
<proteinExistence type="predicted"/>
<dbReference type="Proteomes" id="UP000266841">
    <property type="component" value="Unassembled WGS sequence"/>
</dbReference>
<evidence type="ECO:0000313" key="2">
    <source>
        <dbReference type="EMBL" id="EJK62581.1"/>
    </source>
</evidence>
<comment type="caution">
    <text evidence="2">The sequence shown here is derived from an EMBL/GenBank/DDBJ whole genome shotgun (WGS) entry which is preliminary data.</text>
</comment>
<feature type="compositionally biased region" description="Basic and acidic residues" evidence="1">
    <location>
        <begin position="72"/>
        <end position="83"/>
    </location>
</feature>
<feature type="region of interest" description="Disordered" evidence="1">
    <location>
        <begin position="1"/>
        <end position="86"/>
    </location>
</feature>
<dbReference type="AlphaFoldDB" id="K0SNR3"/>
<keyword evidence="3" id="KW-1185">Reference proteome</keyword>
<evidence type="ECO:0000313" key="3">
    <source>
        <dbReference type="Proteomes" id="UP000266841"/>
    </source>
</evidence>
<gene>
    <name evidence="2" type="ORF">THAOC_16801</name>
</gene>